<evidence type="ECO:0000313" key="2">
    <source>
        <dbReference type="EMBL" id="MEK8131174.1"/>
    </source>
</evidence>
<sequence length="254" mass="27000">MVLWGTIVNAAAIVAGSLIGILIGRMSESMKRTLMHGIGLALVVLGISMALKTDQFLLLVLSLTIGGLIGEAIRLERRLEQLGELLERAVYAIESLIPRRKRDESGGERVRGRLAAGFVNATLVYCIGAMAILGSLDSGLRDNHVILYTKGLMDGLLSVVFASTMGIGVLFSSLPILFYQGGIALGASWIASTMDRTLLDGIIIQLTAVGGVLIIGVGMNLLELRRIQVANLLPALAVAVVLTLLGTHYGWIQP</sequence>
<keyword evidence="3" id="KW-1185">Reference proteome</keyword>
<reference evidence="2 3" key="1">
    <citation type="submission" date="2024-04" db="EMBL/GenBank/DDBJ databases">
        <title>draft genome sequnece of Paenibacillus filicis.</title>
        <authorList>
            <person name="Kim D.-U."/>
        </authorList>
    </citation>
    <scope>NUCLEOTIDE SEQUENCE [LARGE SCALE GENOMIC DNA]</scope>
    <source>
        <strain evidence="2 3">KACC14197</strain>
    </source>
</reference>
<dbReference type="Pfam" id="PF04474">
    <property type="entry name" value="DUF554"/>
    <property type="match status" value="1"/>
</dbReference>
<feature type="transmembrane region" description="Helical" evidence="1">
    <location>
        <begin position="33"/>
        <end position="50"/>
    </location>
</feature>
<keyword evidence="1" id="KW-0472">Membrane</keyword>
<dbReference type="PANTHER" id="PTHR36111">
    <property type="entry name" value="INNER MEMBRANE PROTEIN-RELATED"/>
    <property type="match status" value="1"/>
</dbReference>
<protein>
    <submittedName>
        <fullName evidence="2">DUF554 domain-containing protein</fullName>
    </submittedName>
</protein>
<dbReference type="EMBL" id="JBBPCC010000019">
    <property type="protein sequence ID" value="MEK8131174.1"/>
    <property type="molecule type" value="Genomic_DNA"/>
</dbReference>
<accession>A0ABU9DR43</accession>
<feature type="transmembrane region" description="Helical" evidence="1">
    <location>
        <begin position="202"/>
        <end position="222"/>
    </location>
</feature>
<dbReference type="RefSeq" id="WP_341418305.1">
    <property type="nucleotide sequence ID" value="NZ_JBBPCC010000019.1"/>
</dbReference>
<organism evidence="2 3">
    <name type="scientific">Paenibacillus filicis</name>
    <dbReference type="NCBI Taxonomy" id="669464"/>
    <lineage>
        <taxon>Bacteria</taxon>
        <taxon>Bacillati</taxon>
        <taxon>Bacillota</taxon>
        <taxon>Bacilli</taxon>
        <taxon>Bacillales</taxon>
        <taxon>Paenibacillaceae</taxon>
        <taxon>Paenibacillus</taxon>
    </lineage>
</organism>
<gene>
    <name evidence="2" type="ORF">WMW72_25030</name>
</gene>
<evidence type="ECO:0000256" key="1">
    <source>
        <dbReference type="SAM" id="Phobius"/>
    </source>
</evidence>
<evidence type="ECO:0000313" key="3">
    <source>
        <dbReference type="Proteomes" id="UP001469365"/>
    </source>
</evidence>
<feature type="transmembrane region" description="Helical" evidence="1">
    <location>
        <begin position="114"/>
        <end position="133"/>
    </location>
</feature>
<proteinExistence type="predicted"/>
<dbReference type="PANTHER" id="PTHR36111:SF2">
    <property type="entry name" value="INNER MEMBRANE PROTEIN"/>
    <property type="match status" value="1"/>
</dbReference>
<name>A0ABU9DR43_9BACL</name>
<comment type="caution">
    <text evidence="2">The sequence shown here is derived from an EMBL/GenBank/DDBJ whole genome shotgun (WGS) entry which is preliminary data.</text>
</comment>
<keyword evidence="1" id="KW-0812">Transmembrane</keyword>
<feature type="transmembrane region" description="Helical" evidence="1">
    <location>
        <begin position="229"/>
        <end position="252"/>
    </location>
</feature>
<keyword evidence="1" id="KW-1133">Transmembrane helix</keyword>
<feature type="transmembrane region" description="Helical" evidence="1">
    <location>
        <begin position="6"/>
        <end position="24"/>
    </location>
</feature>
<dbReference type="InterPro" id="IPR007563">
    <property type="entry name" value="DUF554"/>
</dbReference>
<dbReference type="Proteomes" id="UP001469365">
    <property type="component" value="Unassembled WGS sequence"/>
</dbReference>
<feature type="transmembrane region" description="Helical" evidence="1">
    <location>
        <begin position="56"/>
        <end position="73"/>
    </location>
</feature>